<feature type="compositionally biased region" description="Polar residues" evidence="1">
    <location>
        <begin position="114"/>
        <end position="135"/>
    </location>
</feature>
<feature type="region of interest" description="Disordered" evidence="1">
    <location>
        <begin position="400"/>
        <end position="556"/>
    </location>
</feature>
<dbReference type="AlphaFoldDB" id="A0A3M7DIS7"/>
<feature type="compositionally biased region" description="Polar residues" evidence="1">
    <location>
        <begin position="685"/>
        <end position="720"/>
    </location>
</feature>
<feature type="region of interest" description="Disordered" evidence="1">
    <location>
        <begin position="685"/>
        <end position="895"/>
    </location>
</feature>
<feature type="compositionally biased region" description="Polar residues" evidence="1">
    <location>
        <begin position="545"/>
        <end position="556"/>
    </location>
</feature>
<dbReference type="InterPro" id="IPR007330">
    <property type="entry name" value="MIT_dom"/>
</dbReference>
<feature type="domain" description="MIT" evidence="2">
    <location>
        <begin position="333"/>
        <end position="398"/>
    </location>
</feature>
<comment type="caution">
    <text evidence="3">The sequence shown here is derived from an EMBL/GenBank/DDBJ whole genome shotgun (WGS) entry which is preliminary data.</text>
</comment>
<evidence type="ECO:0000259" key="2">
    <source>
        <dbReference type="Pfam" id="PF04212"/>
    </source>
</evidence>
<sequence>MMHGPSTSVSVPSNGGNNVSPASARTQHHARRSSRSNSLSSSSVSTIKRTGSLSSSSTGARASAVPMRSQSPSDNALIALRVGRDRVPQDFKRRRSVAVEPTDHGENEGLGNLNRWSQSTDSSAASNGNTRQSRAGSVAGLTGFAEQQFSPQKRNTVVRDRSPRSSPHRRPPSSRQFDAHQPSPESSPEASRRRKSRPNFYMNSLTALPPLHTTPALTNEDTESPSTTQTIATPSTQSSYAQDYFGVDDSISPRNTAKNKKPVFSRNHTAPMAAPNAHFTPGPEAPSHENLRRSNTYEMREHGARKVSDGNQRRYRKSSKTRESKEKDKKAMLSKALQKANTAVLLDNAQNFEGALEAYDDACRLLQQVMDRSSTEEDRKKLEAIRVTYTNRVEELKQLEFSRPSTAEDKRLPARPMSDDSLNEIGSPSGPGAPLSPVEGEPSAAIETATMQRIVDVPDTSTSDGTESKSLSRNHDFADGTSRDQATNAAQEEKPSWAQHNLKLPSDSRNSGVPAPLSPRKLHEDEEPWAHEFHQSSLRPDHNNLEPSDSNDQSMTWLDTIDESGSDCASMHSKSGHEMRRKHIRNTSAETDPDFDVAFDAAVEAAYNEGFEPDLEASRKRATAIKHGPKESLQVPDGDIKGLASSPNAYHASFDSGMDDEEEERLLDEITSDYAQGFNFDLSSKSALPRQSDSSGYSRSTWQSSQASVDRNTAATSLSTVAEDLLPPDEHERKPSETPSSAGTLRTDLPPPSAPPATGLPLIPSMSGNRLSGVRSRRMSGHSNPKPLKIETSAKNDGRKRASTIHHSPSPKRFEDEPRTGLDRDFSAGLTLAPTQSDTVHNNILTSPPSLDMSSAASGEVRPQTSIAHEQRRSLDESPGELRSAKPNLFRKNKSSVSLREDRVLLSSMDEATPSISTPMSSTFMNIANKRSHDPLTSQRAKFPSLDPGYSGVLNSGGAYLFDTSLTNEAPPTSPRSPTTPAQPAELEACPESFLLRPFWLMRALESTLIHPKGGFVTTKLFIPREVWQTRGVKLKAVEDKVANCDLLTAALGRLAGVDTFDADAVMEELQSFEEVMERVQGVLAKKLGSDVGLQGVSTLFKEAAAAGSTSATGTGQTAEAASGPEKAAKSKEGKSYLNSWRKLRNKSSGTPLTSSQVGKAATEKEAPSMASVPMTSFVPIERRGNKKDVRNLAFEGPQKEYMGSLARLFEGAQVLDHIARQVEDPGLKHSSPTHVGLELSIRHAAEFFGFYICRFVLADLGVLLDKYVKRGTEWVLS</sequence>
<feature type="compositionally biased region" description="Basic and acidic residues" evidence="1">
    <location>
        <begin position="788"/>
        <end position="800"/>
    </location>
</feature>
<feature type="compositionally biased region" description="Polar residues" evidence="1">
    <location>
        <begin position="1147"/>
        <end position="1158"/>
    </location>
</feature>
<feature type="region of interest" description="Disordered" evidence="1">
    <location>
        <begin position="1"/>
        <end position="329"/>
    </location>
</feature>
<feature type="compositionally biased region" description="Basic and acidic residues" evidence="1">
    <location>
        <begin position="298"/>
        <end position="312"/>
    </location>
</feature>
<feature type="compositionally biased region" description="Basic and acidic residues" evidence="1">
    <location>
        <begin position="812"/>
        <end position="826"/>
    </location>
</feature>
<feature type="compositionally biased region" description="Basic and acidic residues" evidence="1">
    <location>
        <begin position="82"/>
        <end position="91"/>
    </location>
</feature>
<dbReference type="PANTHER" id="PTHR37327">
    <property type="entry name" value="CHROMOSOME 1, WHOLE GENOME SHOTGUN SEQUENCE"/>
    <property type="match status" value="1"/>
</dbReference>
<evidence type="ECO:0000313" key="3">
    <source>
        <dbReference type="EMBL" id="RMY64100.1"/>
    </source>
</evidence>
<feature type="compositionally biased region" description="Basic and acidic residues" evidence="1">
    <location>
        <begin position="320"/>
        <end position="329"/>
    </location>
</feature>
<name>A0A3M7DIS7_HORWE</name>
<feature type="compositionally biased region" description="Polar residues" evidence="1">
    <location>
        <begin position="215"/>
        <end position="241"/>
    </location>
</feature>
<dbReference type="EMBL" id="QWIP01000423">
    <property type="protein sequence ID" value="RMY64100.1"/>
    <property type="molecule type" value="Genomic_DNA"/>
</dbReference>
<feature type="region of interest" description="Disordered" evidence="1">
    <location>
        <begin position="618"/>
        <end position="664"/>
    </location>
</feature>
<dbReference type="Pfam" id="PF04212">
    <property type="entry name" value="MIT"/>
    <property type="match status" value="1"/>
</dbReference>
<feature type="region of interest" description="Disordered" evidence="1">
    <location>
        <begin position="965"/>
        <end position="985"/>
    </location>
</feature>
<feature type="compositionally biased region" description="Low complexity" evidence="1">
    <location>
        <begin position="1108"/>
        <end position="1124"/>
    </location>
</feature>
<feature type="compositionally biased region" description="Polar residues" evidence="1">
    <location>
        <begin position="1"/>
        <end position="25"/>
    </location>
</feature>
<dbReference type="PANTHER" id="PTHR37327:SF1">
    <property type="entry name" value="MICROTUBULE INTERACTING AND TRANSPORT DOMAIN-CONTAINING PROTEIN"/>
    <property type="match status" value="1"/>
</dbReference>
<feature type="compositionally biased region" description="Polar residues" evidence="1">
    <location>
        <begin position="145"/>
        <end position="155"/>
    </location>
</feature>
<dbReference type="Gene3D" id="1.20.58.80">
    <property type="entry name" value="Phosphotransferase system, lactose/cellobiose-type IIA subunit"/>
    <property type="match status" value="1"/>
</dbReference>
<evidence type="ECO:0000256" key="1">
    <source>
        <dbReference type="SAM" id="MobiDB-lite"/>
    </source>
</evidence>
<dbReference type="VEuPathDB" id="FungiDB:BTJ68_03562"/>
<feature type="compositionally biased region" description="Low complexity" evidence="1">
    <location>
        <begin position="35"/>
        <end position="63"/>
    </location>
</feature>
<feature type="compositionally biased region" description="Polar residues" evidence="1">
    <location>
        <begin position="833"/>
        <end position="868"/>
    </location>
</feature>
<feature type="compositionally biased region" description="Basic and acidic residues" evidence="1">
    <location>
        <begin position="400"/>
        <end position="412"/>
    </location>
</feature>
<dbReference type="OrthoDB" id="2245455at2759"/>
<feature type="region of interest" description="Disordered" evidence="1">
    <location>
        <begin position="1108"/>
        <end position="1178"/>
    </location>
</feature>
<reference evidence="3 4" key="1">
    <citation type="journal article" date="2018" name="BMC Genomics">
        <title>Genomic evidence for intraspecific hybridization in a clonal and extremely halotolerant yeast.</title>
        <authorList>
            <person name="Gostincar C."/>
            <person name="Stajich J.E."/>
            <person name="Zupancic J."/>
            <person name="Zalar P."/>
            <person name="Gunde-Cimerman N."/>
        </authorList>
    </citation>
    <scope>NUCLEOTIDE SEQUENCE [LARGE SCALE GENOMIC DNA]</scope>
    <source>
        <strain evidence="3 4">EXF-2682</strain>
    </source>
</reference>
<feature type="compositionally biased region" description="Polar residues" evidence="1">
    <location>
        <begin position="459"/>
        <end position="471"/>
    </location>
</feature>
<feature type="compositionally biased region" description="Basic and acidic residues" evidence="1">
    <location>
        <begin position="521"/>
        <end position="544"/>
    </location>
</feature>
<gene>
    <name evidence="3" type="ORF">D0863_10065</name>
</gene>
<feature type="compositionally biased region" description="Low complexity" evidence="1">
    <location>
        <begin position="976"/>
        <end position="985"/>
    </location>
</feature>
<organism evidence="3 4">
    <name type="scientific">Hortaea werneckii</name>
    <name type="common">Black yeast</name>
    <name type="synonym">Cladosporium werneckii</name>
    <dbReference type="NCBI Taxonomy" id="91943"/>
    <lineage>
        <taxon>Eukaryota</taxon>
        <taxon>Fungi</taxon>
        <taxon>Dikarya</taxon>
        <taxon>Ascomycota</taxon>
        <taxon>Pezizomycotina</taxon>
        <taxon>Dothideomycetes</taxon>
        <taxon>Dothideomycetidae</taxon>
        <taxon>Mycosphaerellales</taxon>
        <taxon>Teratosphaeriaceae</taxon>
        <taxon>Hortaea</taxon>
    </lineage>
</organism>
<feature type="compositionally biased region" description="Basic and acidic residues" evidence="1">
    <location>
        <begin position="473"/>
        <end position="482"/>
    </location>
</feature>
<evidence type="ECO:0000313" key="4">
    <source>
        <dbReference type="Proteomes" id="UP000269276"/>
    </source>
</evidence>
<feature type="compositionally biased region" description="Low complexity" evidence="1">
    <location>
        <begin position="426"/>
        <end position="437"/>
    </location>
</feature>
<dbReference type="InterPro" id="IPR036181">
    <property type="entry name" value="MIT_dom_sf"/>
</dbReference>
<proteinExistence type="predicted"/>
<dbReference type="Proteomes" id="UP000269276">
    <property type="component" value="Unassembled WGS sequence"/>
</dbReference>
<dbReference type="SUPFAM" id="SSF116846">
    <property type="entry name" value="MIT domain"/>
    <property type="match status" value="1"/>
</dbReference>
<protein>
    <recommendedName>
        <fullName evidence="2">MIT domain-containing protein</fullName>
    </recommendedName>
</protein>
<accession>A0A3M7DIS7</accession>